<sequence>MRSPLWWIGAGALVLAASARKEDKLVSHVTDKGVQTFGDKTIERTVQLRTHSLYAPYIDQDLQNRWWDFGADAHINTNKHIRLTRDKPSQMGWLWSRLPLTSGNWVIEVEFKVSGESTNLFGDGLAMWISKTRAEPGPVFGSVNNWDGFGLFLDTYANSRHPYAFPRITGIINDGNTAYNFNTDGDKQGVGACSLNFRRTNVATKIKMTYIKDTILDVKIQYKGWDEWTDCFRWEGPNVHLPPSPFIGFSAMTGDVHDNHDIVAVSTYSAILSRDMDSGSVKTSSRGGGMKKKAGKSSWWWTILKFISFVAFVLVAYRAWLEYKRRGRAAFGGLGGMLDGAGSSKSRFGLGGGSSGGLGSSGGFGPTGGFGSSGGLGPTSGYGGYGGGPAPRAPSPYDRGAAMGSGMSLGGGGYSANKRM</sequence>
<keyword evidence="5 7" id="KW-0472">Membrane</keyword>
<evidence type="ECO:0000256" key="4">
    <source>
        <dbReference type="ARBA" id="ARBA00022989"/>
    </source>
</evidence>
<accession>A0A0D7ASU4</accession>
<evidence type="ECO:0000256" key="6">
    <source>
        <dbReference type="SAM" id="MobiDB-lite"/>
    </source>
</evidence>
<feature type="domain" description="L-type lectin-like" evidence="9">
    <location>
        <begin position="45"/>
        <end position="270"/>
    </location>
</feature>
<dbReference type="SUPFAM" id="SSF49899">
    <property type="entry name" value="Concanavalin A-like lectins/glucanases"/>
    <property type="match status" value="1"/>
</dbReference>
<evidence type="ECO:0000313" key="11">
    <source>
        <dbReference type="Proteomes" id="UP000054007"/>
    </source>
</evidence>
<organism evidence="10 11">
    <name type="scientific">Cylindrobasidium torrendii FP15055 ss-10</name>
    <dbReference type="NCBI Taxonomy" id="1314674"/>
    <lineage>
        <taxon>Eukaryota</taxon>
        <taxon>Fungi</taxon>
        <taxon>Dikarya</taxon>
        <taxon>Basidiomycota</taxon>
        <taxon>Agaricomycotina</taxon>
        <taxon>Agaricomycetes</taxon>
        <taxon>Agaricomycetidae</taxon>
        <taxon>Agaricales</taxon>
        <taxon>Marasmiineae</taxon>
        <taxon>Physalacriaceae</taxon>
        <taxon>Cylindrobasidium</taxon>
    </lineage>
</organism>
<gene>
    <name evidence="10" type="ORF">CYLTODRAFT_405561</name>
</gene>
<reference evidence="10 11" key="1">
    <citation type="journal article" date="2015" name="Fungal Genet. Biol.">
        <title>Evolution of novel wood decay mechanisms in Agaricales revealed by the genome sequences of Fistulina hepatica and Cylindrobasidium torrendii.</title>
        <authorList>
            <person name="Floudas D."/>
            <person name="Held B.W."/>
            <person name="Riley R."/>
            <person name="Nagy L.G."/>
            <person name="Koehler G."/>
            <person name="Ransdell A.S."/>
            <person name="Younus H."/>
            <person name="Chow J."/>
            <person name="Chiniquy J."/>
            <person name="Lipzen A."/>
            <person name="Tritt A."/>
            <person name="Sun H."/>
            <person name="Haridas S."/>
            <person name="LaButti K."/>
            <person name="Ohm R.A."/>
            <person name="Kues U."/>
            <person name="Blanchette R.A."/>
            <person name="Grigoriev I.V."/>
            <person name="Minto R.E."/>
            <person name="Hibbett D.S."/>
        </authorList>
    </citation>
    <scope>NUCLEOTIDE SEQUENCE [LARGE SCALE GENOMIC DNA]</scope>
    <source>
        <strain evidence="10 11">FP15055 ss-10</strain>
    </source>
</reference>
<dbReference type="GO" id="GO:0030134">
    <property type="term" value="C:COPII-coated ER to Golgi transport vesicle"/>
    <property type="evidence" value="ECO:0007669"/>
    <property type="project" value="TreeGrafter"/>
</dbReference>
<dbReference type="Gene3D" id="2.60.120.200">
    <property type="match status" value="1"/>
</dbReference>
<dbReference type="PROSITE" id="PS51328">
    <property type="entry name" value="L_LECTIN_LIKE"/>
    <property type="match status" value="1"/>
</dbReference>
<dbReference type="GO" id="GO:0005537">
    <property type="term" value="F:D-mannose binding"/>
    <property type="evidence" value="ECO:0007669"/>
    <property type="project" value="TreeGrafter"/>
</dbReference>
<evidence type="ECO:0000256" key="1">
    <source>
        <dbReference type="ARBA" id="ARBA00004479"/>
    </source>
</evidence>
<evidence type="ECO:0000256" key="7">
    <source>
        <dbReference type="SAM" id="Phobius"/>
    </source>
</evidence>
<evidence type="ECO:0000259" key="9">
    <source>
        <dbReference type="PROSITE" id="PS51328"/>
    </source>
</evidence>
<dbReference type="EMBL" id="KN880944">
    <property type="protein sequence ID" value="KIY61438.1"/>
    <property type="molecule type" value="Genomic_DNA"/>
</dbReference>
<dbReference type="STRING" id="1314674.A0A0D7ASU4"/>
<dbReference type="InterPro" id="IPR005052">
    <property type="entry name" value="Lectin_leg"/>
</dbReference>
<keyword evidence="10" id="KW-0430">Lectin</keyword>
<dbReference type="CDD" id="cd07308">
    <property type="entry name" value="lectin_leg-like"/>
    <property type="match status" value="1"/>
</dbReference>
<evidence type="ECO:0000256" key="5">
    <source>
        <dbReference type="ARBA" id="ARBA00023136"/>
    </source>
</evidence>
<dbReference type="InterPro" id="IPR051136">
    <property type="entry name" value="Intracellular_Lectin-GPT"/>
</dbReference>
<dbReference type="Pfam" id="PF03388">
    <property type="entry name" value="Lectin_leg-like"/>
    <property type="match status" value="1"/>
</dbReference>
<feature type="signal peptide" evidence="8">
    <location>
        <begin position="1"/>
        <end position="19"/>
    </location>
</feature>
<feature type="chain" id="PRO_5002316391" evidence="8">
    <location>
        <begin position="20"/>
        <end position="420"/>
    </location>
</feature>
<dbReference type="InterPro" id="IPR013320">
    <property type="entry name" value="ConA-like_dom_sf"/>
</dbReference>
<dbReference type="AlphaFoldDB" id="A0A0D7ASU4"/>
<evidence type="ECO:0000256" key="3">
    <source>
        <dbReference type="ARBA" id="ARBA00022729"/>
    </source>
</evidence>
<protein>
    <submittedName>
        <fullName evidence="10">Concanavalin A-like lectin/glucanase</fullName>
    </submittedName>
</protein>
<keyword evidence="3 8" id="KW-0732">Signal</keyword>
<evidence type="ECO:0000256" key="8">
    <source>
        <dbReference type="SAM" id="SignalP"/>
    </source>
</evidence>
<dbReference type="GO" id="GO:0005793">
    <property type="term" value="C:endoplasmic reticulum-Golgi intermediate compartment"/>
    <property type="evidence" value="ECO:0007669"/>
    <property type="project" value="TreeGrafter"/>
</dbReference>
<evidence type="ECO:0000256" key="2">
    <source>
        <dbReference type="ARBA" id="ARBA00022692"/>
    </source>
</evidence>
<proteinExistence type="predicted"/>
<keyword evidence="2 7" id="KW-0812">Transmembrane</keyword>
<name>A0A0D7ASU4_9AGAR</name>
<keyword evidence="11" id="KW-1185">Reference proteome</keyword>
<dbReference type="GO" id="GO:0006888">
    <property type="term" value="P:endoplasmic reticulum to Golgi vesicle-mediated transport"/>
    <property type="evidence" value="ECO:0007669"/>
    <property type="project" value="TreeGrafter"/>
</dbReference>
<dbReference type="PANTHER" id="PTHR12223:SF45">
    <property type="entry name" value="RE50040P"/>
    <property type="match status" value="1"/>
</dbReference>
<evidence type="ECO:0000313" key="10">
    <source>
        <dbReference type="EMBL" id="KIY61438.1"/>
    </source>
</evidence>
<feature type="region of interest" description="Disordered" evidence="6">
    <location>
        <begin position="382"/>
        <end position="401"/>
    </location>
</feature>
<keyword evidence="4 7" id="KW-1133">Transmembrane helix</keyword>
<dbReference type="GO" id="GO:0000139">
    <property type="term" value="C:Golgi membrane"/>
    <property type="evidence" value="ECO:0007669"/>
    <property type="project" value="TreeGrafter"/>
</dbReference>
<dbReference type="OrthoDB" id="270293at2759"/>
<dbReference type="GO" id="GO:0005789">
    <property type="term" value="C:endoplasmic reticulum membrane"/>
    <property type="evidence" value="ECO:0007669"/>
    <property type="project" value="TreeGrafter"/>
</dbReference>
<dbReference type="PANTHER" id="PTHR12223">
    <property type="entry name" value="VESICULAR MANNOSE-BINDING LECTIN"/>
    <property type="match status" value="1"/>
</dbReference>
<dbReference type="Proteomes" id="UP000054007">
    <property type="component" value="Unassembled WGS sequence"/>
</dbReference>
<feature type="transmembrane region" description="Helical" evidence="7">
    <location>
        <begin position="299"/>
        <end position="320"/>
    </location>
</feature>
<comment type="subcellular location">
    <subcellularLocation>
        <location evidence="1">Membrane</location>
        <topology evidence="1">Single-pass type I membrane protein</topology>
    </subcellularLocation>
</comment>